<dbReference type="EMBL" id="WJBC01000011">
    <property type="protein sequence ID" value="MBC3804496.1"/>
    <property type="molecule type" value="Genomic_DNA"/>
</dbReference>
<name>A0ABR6WW83_9FIRM</name>
<evidence type="ECO:0000256" key="10">
    <source>
        <dbReference type="ARBA" id="ARBA00022977"/>
    </source>
</evidence>
<dbReference type="InterPro" id="IPR000417">
    <property type="entry name" value="Hyethyz_kinase"/>
</dbReference>
<dbReference type="EC" id="2.7.1.50" evidence="11"/>
<dbReference type="SUPFAM" id="SSF53613">
    <property type="entry name" value="Ribokinase-like"/>
    <property type="match status" value="1"/>
</dbReference>
<evidence type="ECO:0000256" key="6">
    <source>
        <dbReference type="ARBA" id="ARBA00022741"/>
    </source>
</evidence>
<dbReference type="HAMAP" id="MF_00228">
    <property type="entry name" value="Thz_kinase"/>
    <property type="match status" value="1"/>
</dbReference>
<feature type="binding site" evidence="11">
    <location>
        <position position="117"/>
    </location>
    <ligand>
        <name>ATP</name>
        <dbReference type="ChEBI" id="CHEBI:30616"/>
    </ligand>
</feature>
<keyword evidence="4 11" id="KW-0808">Transferase</keyword>
<reference evidence="12 13" key="1">
    <citation type="journal article" date="2020" name="mSystems">
        <title>Defining Genomic and Predicted Metabolic Features of the Acetobacterium Genus.</title>
        <authorList>
            <person name="Ross D.E."/>
            <person name="Marshall C.W."/>
            <person name="Gulliver D."/>
            <person name="May H.D."/>
            <person name="Norman R.S."/>
        </authorList>
    </citation>
    <scope>NUCLEOTIDE SEQUENCE [LARGE SCALE GENOMIC DNA]</scope>
    <source>
        <strain evidence="12 13">DSM 8238</strain>
    </source>
</reference>
<feature type="binding site" evidence="11">
    <location>
        <position position="41"/>
    </location>
    <ligand>
        <name>substrate</name>
    </ligand>
</feature>
<comment type="caution">
    <text evidence="12">The sequence shown here is derived from an EMBL/GenBank/DDBJ whole genome shotgun (WGS) entry which is preliminary data.</text>
</comment>
<comment type="pathway">
    <text evidence="3 11">Cofactor biosynthesis; thiamine diphosphate biosynthesis; 4-methyl-5-(2-phosphoethyl)-thiazole from 5-(2-hydroxyethyl)-4-methylthiazole: step 1/1.</text>
</comment>
<comment type="cofactor">
    <cofactor evidence="2 11">
        <name>Mg(2+)</name>
        <dbReference type="ChEBI" id="CHEBI:18420"/>
    </cofactor>
</comment>
<dbReference type="CDD" id="cd01170">
    <property type="entry name" value="THZ_kinase"/>
    <property type="match status" value="1"/>
</dbReference>
<evidence type="ECO:0000256" key="3">
    <source>
        <dbReference type="ARBA" id="ARBA00004868"/>
    </source>
</evidence>
<evidence type="ECO:0000313" key="13">
    <source>
        <dbReference type="Proteomes" id="UP000603234"/>
    </source>
</evidence>
<keyword evidence="9 11" id="KW-0460">Magnesium</keyword>
<dbReference type="PIRSF" id="PIRSF000513">
    <property type="entry name" value="Thz_kinase"/>
    <property type="match status" value="1"/>
</dbReference>
<evidence type="ECO:0000313" key="12">
    <source>
        <dbReference type="EMBL" id="MBC3804496.1"/>
    </source>
</evidence>
<evidence type="ECO:0000256" key="2">
    <source>
        <dbReference type="ARBA" id="ARBA00001946"/>
    </source>
</evidence>
<comment type="similarity">
    <text evidence="11">Belongs to the Thz kinase family.</text>
</comment>
<sequence>MFGKILENVNKKHPLVHAITNYVTVNDCANMALACGSAPIMADDINEVEEIVSICNALVINIGTLNERTIASMIRAGQKANQLGLPVILDPVGAGASKLRTDTALELLEQVKFAVVRGNISEIKTIDQGSGTTKGVDADSNDALNDGNLDQIVQFTKRLSEKTGAVIAITGAIDVVADQKKAFVIKNGHPMMSRITGTGCMLTTVIGGYCGANPDDLLVATATAVSCMGLCGELAFEKVWAQKEGTASFRTYIIDFMSNMNAEMLERGMKIETR</sequence>
<gene>
    <name evidence="11 12" type="primary">thiM</name>
    <name evidence="12" type="ORF">GH808_08625</name>
</gene>
<dbReference type="Proteomes" id="UP000603234">
    <property type="component" value="Unassembled WGS sequence"/>
</dbReference>
<accession>A0ABR6WW83</accession>
<dbReference type="Pfam" id="PF02110">
    <property type="entry name" value="HK"/>
    <property type="match status" value="1"/>
</dbReference>
<dbReference type="NCBIfam" id="NF006830">
    <property type="entry name" value="PRK09355.1"/>
    <property type="match status" value="1"/>
</dbReference>
<keyword evidence="6 11" id="KW-0547">Nucleotide-binding</keyword>
<evidence type="ECO:0000256" key="7">
    <source>
        <dbReference type="ARBA" id="ARBA00022777"/>
    </source>
</evidence>
<keyword evidence="13" id="KW-1185">Reference proteome</keyword>
<keyword evidence="10 11" id="KW-0784">Thiamine biosynthesis</keyword>
<comment type="catalytic activity">
    <reaction evidence="1 11">
        <text>5-(2-hydroxyethyl)-4-methylthiazole + ATP = 4-methyl-5-(2-phosphooxyethyl)-thiazole + ADP + H(+)</text>
        <dbReference type="Rhea" id="RHEA:24212"/>
        <dbReference type="ChEBI" id="CHEBI:15378"/>
        <dbReference type="ChEBI" id="CHEBI:17957"/>
        <dbReference type="ChEBI" id="CHEBI:30616"/>
        <dbReference type="ChEBI" id="CHEBI:58296"/>
        <dbReference type="ChEBI" id="CHEBI:456216"/>
        <dbReference type="EC" id="2.7.1.50"/>
    </reaction>
</comment>
<evidence type="ECO:0000256" key="1">
    <source>
        <dbReference type="ARBA" id="ARBA00001771"/>
    </source>
</evidence>
<evidence type="ECO:0000256" key="5">
    <source>
        <dbReference type="ARBA" id="ARBA00022723"/>
    </source>
</evidence>
<dbReference type="Gene3D" id="3.40.1190.20">
    <property type="match status" value="1"/>
</dbReference>
<evidence type="ECO:0000256" key="11">
    <source>
        <dbReference type="HAMAP-Rule" id="MF_00228"/>
    </source>
</evidence>
<organism evidence="12 13">
    <name type="scientific">Acetobacterium fimetarium</name>
    <dbReference type="NCBI Taxonomy" id="52691"/>
    <lineage>
        <taxon>Bacteria</taxon>
        <taxon>Bacillati</taxon>
        <taxon>Bacillota</taxon>
        <taxon>Clostridia</taxon>
        <taxon>Eubacteriales</taxon>
        <taxon>Eubacteriaceae</taxon>
        <taxon>Acetobacterium</taxon>
    </lineage>
</organism>
<evidence type="ECO:0000256" key="4">
    <source>
        <dbReference type="ARBA" id="ARBA00022679"/>
    </source>
</evidence>
<comment type="function">
    <text evidence="11">Catalyzes the phosphorylation of the hydroxyl group of 4-methyl-5-beta-hydroxyethylthiazole (THZ).</text>
</comment>
<keyword evidence="7 11" id="KW-0418">Kinase</keyword>
<proteinExistence type="inferred from homology"/>
<protein>
    <recommendedName>
        <fullName evidence="11">Hydroxyethylthiazole kinase</fullName>
        <ecNumber evidence="11">2.7.1.50</ecNumber>
    </recommendedName>
    <alternativeName>
        <fullName evidence="11">4-methyl-5-beta-hydroxyethylthiazole kinase</fullName>
        <shortName evidence="11">TH kinase</shortName>
        <shortName evidence="11">Thz kinase</shortName>
    </alternativeName>
</protein>
<dbReference type="InterPro" id="IPR029056">
    <property type="entry name" value="Ribokinase-like"/>
</dbReference>
<feature type="binding site" evidence="11">
    <location>
        <position position="197"/>
    </location>
    <ligand>
        <name>substrate</name>
    </ligand>
</feature>
<evidence type="ECO:0000256" key="8">
    <source>
        <dbReference type="ARBA" id="ARBA00022840"/>
    </source>
</evidence>
<dbReference type="NCBIfam" id="TIGR00694">
    <property type="entry name" value="thiM"/>
    <property type="match status" value="1"/>
</dbReference>
<dbReference type="PRINTS" id="PR01099">
    <property type="entry name" value="HYETHTZKNASE"/>
</dbReference>
<feature type="binding site" evidence="11">
    <location>
        <position position="170"/>
    </location>
    <ligand>
        <name>ATP</name>
        <dbReference type="ChEBI" id="CHEBI:30616"/>
    </ligand>
</feature>
<keyword evidence="8 11" id="KW-0067">ATP-binding</keyword>
<evidence type="ECO:0000256" key="9">
    <source>
        <dbReference type="ARBA" id="ARBA00022842"/>
    </source>
</evidence>
<dbReference type="GO" id="GO:0004417">
    <property type="term" value="F:hydroxyethylthiazole kinase activity"/>
    <property type="evidence" value="ECO:0007669"/>
    <property type="project" value="UniProtKB-EC"/>
</dbReference>
<keyword evidence="5 11" id="KW-0479">Metal-binding</keyword>
<dbReference type="RefSeq" id="WP_186842383.1">
    <property type="nucleotide sequence ID" value="NZ_WJBC01000011.1"/>
</dbReference>